<reference evidence="2 3" key="1">
    <citation type="submission" date="2021-06" db="EMBL/GenBank/DDBJ databases">
        <title>Caerostris extrusa draft genome.</title>
        <authorList>
            <person name="Kono N."/>
            <person name="Arakawa K."/>
        </authorList>
    </citation>
    <scope>NUCLEOTIDE SEQUENCE [LARGE SCALE GENOMIC DNA]</scope>
</reference>
<feature type="region of interest" description="Disordered" evidence="1">
    <location>
        <begin position="23"/>
        <end position="42"/>
    </location>
</feature>
<name>A0AAV4X306_CAEEX</name>
<evidence type="ECO:0000256" key="1">
    <source>
        <dbReference type="SAM" id="MobiDB-lite"/>
    </source>
</evidence>
<keyword evidence="3" id="KW-1185">Reference proteome</keyword>
<organism evidence="2 3">
    <name type="scientific">Caerostris extrusa</name>
    <name type="common">Bark spider</name>
    <name type="synonym">Caerostris bankana</name>
    <dbReference type="NCBI Taxonomy" id="172846"/>
    <lineage>
        <taxon>Eukaryota</taxon>
        <taxon>Metazoa</taxon>
        <taxon>Ecdysozoa</taxon>
        <taxon>Arthropoda</taxon>
        <taxon>Chelicerata</taxon>
        <taxon>Arachnida</taxon>
        <taxon>Araneae</taxon>
        <taxon>Araneomorphae</taxon>
        <taxon>Entelegynae</taxon>
        <taxon>Araneoidea</taxon>
        <taxon>Araneidae</taxon>
        <taxon>Caerostris</taxon>
    </lineage>
</organism>
<protein>
    <submittedName>
        <fullName evidence="2">Uncharacterized protein</fullName>
    </submittedName>
</protein>
<comment type="caution">
    <text evidence="2">The sequence shown here is derived from an EMBL/GenBank/DDBJ whole genome shotgun (WGS) entry which is preliminary data.</text>
</comment>
<evidence type="ECO:0000313" key="3">
    <source>
        <dbReference type="Proteomes" id="UP001054945"/>
    </source>
</evidence>
<sequence>MDSTPIPHCGNCPLRDSIPVPFDHLKSRHRPSRKGVRKLNPPLVHNEADNGCDFHLQGIRVPLSVRFEEPTDGNVKMNSECHMDETKKDTIKEPKFRCDIYVCLTYST</sequence>
<accession>A0AAV4X306</accession>
<dbReference type="AlphaFoldDB" id="A0AAV4X306"/>
<feature type="compositionally biased region" description="Basic residues" evidence="1">
    <location>
        <begin position="26"/>
        <end position="37"/>
    </location>
</feature>
<proteinExistence type="predicted"/>
<dbReference type="Proteomes" id="UP001054945">
    <property type="component" value="Unassembled WGS sequence"/>
</dbReference>
<evidence type="ECO:0000313" key="2">
    <source>
        <dbReference type="EMBL" id="GIY88396.1"/>
    </source>
</evidence>
<gene>
    <name evidence="2" type="ORF">CEXT_801831</name>
</gene>
<dbReference type="EMBL" id="BPLR01017061">
    <property type="protein sequence ID" value="GIY88396.1"/>
    <property type="molecule type" value="Genomic_DNA"/>
</dbReference>